<comment type="similarity">
    <text evidence="1">Belongs to the DNA2/NAM7 helicase family.</text>
</comment>
<organism evidence="8 9">
    <name type="scientific">Marinobacter halodurans</name>
    <dbReference type="NCBI Taxonomy" id="2528979"/>
    <lineage>
        <taxon>Bacteria</taxon>
        <taxon>Pseudomonadati</taxon>
        <taxon>Pseudomonadota</taxon>
        <taxon>Gammaproteobacteria</taxon>
        <taxon>Pseudomonadales</taxon>
        <taxon>Marinobacteraceae</taxon>
        <taxon>Marinobacter</taxon>
    </lineage>
</organism>
<dbReference type="RefSeq" id="WP_131480470.1">
    <property type="nucleotide sequence ID" value="NZ_SJDL01000008.1"/>
</dbReference>
<dbReference type="InterPro" id="IPR050534">
    <property type="entry name" value="Coronavir_polyprotein_1ab"/>
</dbReference>
<evidence type="ECO:0000256" key="2">
    <source>
        <dbReference type="ARBA" id="ARBA00022741"/>
    </source>
</evidence>
<reference evidence="8 9" key="1">
    <citation type="submission" date="2019-02" db="EMBL/GenBank/DDBJ databases">
        <title>Marinobacter halodurans sp. nov., a marine bacterium isolated from sea tidal flat.</title>
        <authorList>
            <person name="Yoo Y."/>
            <person name="Lee D.W."/>
            <person name="Kim B.S."/>
            <person name="Kim J.-J."/>
        </authorList>
    </citation>
    <scope>NUCLEOTIDE SEQUENCE [LARGE SCALE GENOMIC DNA]</scope>
    <source>
        <strain evidence="8 9">YJ-S3-2</strain>
    </source>
</reference>
<keyword evidence="9" id="KW-1185">Reference proteome</keyword>
<comment type="caution">
    <text evidence="8">The sequence shown here is derived from an EMBL/GenBank/DDBJ whole genome shotgun (WGS) entry which is preliminary data.</text>
</comment>
<dbReference type="InterPro" id="IPR041677">
    <property type="entry name" value="DNA2/NAM7_AAA_11"/>
</dbReference>
<evidence type="ECO:0000256" key="3">
    <source>
        <dbReference type="ARBA" id="ARBA00022801"/>
    </source>
</evidence>
<dbReference type="Gene3D" id="3.40.50.300">
    <property type="entry name" value="P-loop containing nucleotide triphosphate hydrolases"/>
    <property type="match status" value="3"/>
</dbReference>
<dbReference type="InterPro" id="IPR041679">
    <property type="entry name" value="DNA2/NAM7-like_C"/>
</dbReference>
<keyword evidence="3" id="KW-0378">Hydrolase</keyword>
<evidence type="ECO:0000259" key="7">
    <source>
        <dbReference type="Pfam" id="PF13087"/>
    </source>
</evidence>
<dbReference type="Pfam" id="PF13086">
    <property type="entry name" value="AAA_11"/>
    <property type="match status" value="1"/>
</dbReference>
<keyword evidence="5" id="KW-0067">ATP-binding</keyword>
<evidence type="ECO:0000256" key="4">
    <source>
        <dbReference type="ARBA" id="ARBA00022806"/>
    </source>
</evidence>
<feature type="domain" description="DNA2/NAM7 helicase-like C-terminal" evidence="7">
    <location>
        <begin position="781"/>
        <end position="963"/>
    </location>
</feature>
<dbReference type="Proteomes" id="UP000313645">
    <property type="component" value="Unassembled WGS sequence"/>
</dbReference>
<keyword evidence="2" id="KW-0547">Nucleotide-binding</keyword>
<evidence type="ECO:0000313" key="9">
    <source>
        <dbReference type="Proteomes" id="UP000313645"/>
    </source>
</evidence>
<dbReference type="CDD" id="cd18808">
    <property type="entry name" value="SF1_C_Upf1"/>
    <property type="match status" value="1"/>
</dbReference>
<keyword evidence="4" id="KW-0347">Helicase</keyword>
<evidence type="ECO:0000259" key="6">
    <source>
        <dbReference type="Pfam" id="PF13086"/>
    </source>
</evidence>
<evidence type="ECO:0008006" key="10">
    <source>
        <dbReference type="Google" id="ProtNLM"/>
    </source>
</evidence>
<proteinExistence type="inferred from homology"/>
<evidence type="ECO:0000256" key="1">
    <source>
        <dbReference type="ARBA" id="ARBA00007913"/>
    </source>
</evidence>
<dbReference type="PANTHER" id="PTHR43788:SF8">
    <property type="entry name" value="DNA-BINDING PROTEIN SMUBP-2"/>
    <property type="match status" value="1"/>
</dbReference>
<sequence length="1164" mass="130786">MTVTSDPKKWLAYWKVSLADMELGRGVFTARQMQSLQAGVLPQDRIDEQKLTPIGDWMGQGGEHDVLTMAAAKDWFEGDSSFVVTDQRGRWVQAIVYPFVFLLEQRHQRGQARQQFVPQMVAPISFTVRLYEDGSLYPEGRPGVPRELLDPSNGARPFVIGGIDDLDAFFDQYPFPEWQDPLDSRWSLREVIDYCQSMLQAMGRVDLRQPMGADGPRYMELPNALIHKGRIGEGAIRPLLTLYDTLIHRPESAVLPARLQEFEFSGRAAPTVERSITTRTASMEGTALSDDQKQALASAVLISDGQLQSINGPPGTGKTAVVKDIVATLFAQAAIKRTSPPLILLSSNNNQAVTNVLDVFSRMSGTRPIERWIEGWQGFGMYAPAYSREQQASTEGYTTVEMVKAFERDFESSRGETYFLSKASQHFGQSIETLDQAEKLLMSRLQGHASILNFARQLRSRFSSLKTSRDLKKVRAIIAKLKVHTANRAPSAIDQLEKWCELAAHHLKEIQRAARHHDHISRYQRQLNSRLPHFALQWSRSSTVLWQKCLPLLVPGIYAAAAENWRDIVFNIAPNGDIGERRRAIRSISVSPEWDWLIDHLDRALDQTCRRQLFEMAVHWHECQWLYQMRDVLHEKQRSGRSFHNVDQALNRRAMLAPVLVGTFYTLPRQMTFWDAIEQREMALTDRADYLIVDEAGQAGIEVAVPTLALARKGIIIGDTEQLDPVRRVARPIDLANLIATGVIPSVNDSRELEAAVEPLIQHHKVCHDASLLRSVRSLSVFHNPMETENGAHLTVHRRSVPSIIEFCNRLAYQGKLKPVREARGLSIEGVDWLHVGGIAHRYRGSRLNPAEASVIAAWLAENMDILKQQYPGKAVGDIVGIVTPFHQQAQCIRAALATQNINQDEMTVGTVHSLQGAERPVIILSLTYSQLPHQALFFDLEPQMLNVAVSRAQDALIVFGDMNALHHGDQPSKLLLDHLGQYGEPSELPVFQEDAWSREHGEMLGSIVGRDAHDQWLQELVSAGQWNRLWIATPVLGLLAAQKHGSRLIRAASTGRDVRLFISRQHTLVNGYDRACLELIENFKLAGVHVEIVEWFEGSAVIIDDKRVAVTDGDWLSAMPEHRDWGIQRRSPKTVIVQGESAQHQVKRLAVSITRAAHAAPCP</sequence>
<feature type="domain" description="DNA2/NAM7 helicase helicase" evidence="6">
    <location>
        <begin position="288"/>
        <end position="362"/>
    </location>
</feature>
<dbReference type="PANTHER" id="PTHR43788">
    <property type="entry name" value="DNA2/NAM7 HELICASE FAMILY MEMBER"/>
    <property type="match status" value="1"/>
</dbReference>
<name>A0ABY1ZRD5_9GAMM</name>
<evidence type="ECO:0000256" key="5">
    <source>
        <dbReference type="ARBA" id="ARBA00022840"/>
    </source>
</evidence>
<dbReference type="SUPFAM" id="SSF52540">
    <property type="entry name" value="P-loop containing nucleoside triphosphate hydrolases"/>
    <property type="match status" value="1"/>
</dbReference>
<dbReference type="InterPro" id="IPR047187">
    <property type="entry name" value="SF1_C_Upf1"/>
</dbReference>
<evidence type="ECO:0000313" key="8">
    <source>
        <dbReference type="EMBL" id="TBW57425.1"/>
    </source>
</evidence>
<dbReference type="Pfam" id="PF13087">
    <property type="entry name" value="AAA_12"/>
    <property type="match status" value="1"/>
</dbReference>
<accession>A0ABY1ZRD5</accession>
<dbReference type="EMBL" id="SJDL01000008">
    <property type="protein sequence ID" value="TBW57425.1"/>
    <property type="molecule type" value="Genomic_DNA"/>
</dbReference>
<gene>
    <name evidence="8" type="ORF">EZI54_07135</name>
</gene>
<protein>
    <recommendedName>
        <fullName evidence="10">DNA2/NAM7 helicase-like C-terminal domain-containing protein</fullName>
    </recommendedName>
</protein>
<dbReference type="InterPro" id="IPR027417">
    <property type="entry name" value="P-loop_NTPase"/>
</dbReference>